<keyword evidence="25" id="KW-0436">Ligase</keyword>
<feature type="non-terminal residue" evidence="25">
    <location>
        <position position="1"/>
    </location>
</feature>
<dbReference type="PROSITE" id="PS50089">
    <property type="entry name" value="ZF_RING_2"/>
    <property type="match status" value="2"/>
</dbReference>
<dbReference type="GO" id="GO:0044218">
    <property type="term" value="C:other organism cell membrane"/>
    <property type="evidence" value="ECO:0007669"/>
    <property type="project" value="UniProtKB-KW"/>
</dbReference>
<keyword evidence="11" id="KW-0677">Repeat</keyword>
<feature type="repeat" description="ANK" evidence="19">
    <location>
        <begin position="726"/>
        <end position="750"/>
    </location>
</feature>
<evidence type="ECO:0000256" key="13">
    <source>
        <dbReference type="ARBA" id="ARBA00022786"/>
    </source>
</evidence>
<keyword evidence="16" id="KW-0528">Neurotoxin</keyword>
<evidence type="ECO:0000256" key="7">
    <source>
        <dbReference type="ARBA" id="ARBA00022490"/>
    </source>
</evidence>
<dbReference type="GO" id="GO:0007219">
    <property type="term" value="P:Notch signaling pathway"/>
    <property type="evidence" value="ECO:0007669"/>
    <property type="project" value="UniProtKB-KW"/>
</dbReference>
<evidence type="ECO:0000259" key="24">
    <source>
        <dbReference type="PROSITE" id="PS51416"/>
    </source>
</evidence>
<keyword evidence="10" id="KW-0479">Metal-binding</keyword>
<evidence type="ECO:0000256" key="9">
    <source>
        <dbReference type="ARBA" id="ARBA00022679"/>
    </source>
</evidence>
<dbReference type="Gene3D" id="2.30.30.40">
    <property type="entry name" value="SH3 Domains"/>
    <property type="match status" value="2"/>
</dbReference>
<dbReference type="Pfam" id="PF13920">
    <property type="entry name" value="zf-C3HC4_3"/>
    <property type="match status" value="2"/>
</dbReference>
<evidence type="ECO:0000256" key="4">
    <source>
        <dbReference type="ARBA" id="ARBA00004906"/>
    </source>
</evidence>
<dbReference type="Pfam" id="PF00569">
    <property type="entry name" value="ZZ"/>
    <property type="match status" value="1"/>
</dbReference>
<evidence type="ECO:0000256" key="12">
    <source>
        <dbReference type="ARBA" id="ARBA00022771"/>
    </source>
</evidence>
<evidence type="ECO:0000256" key="6">
    <source>
        <dbReference type="ARBA" id="ARBA00022483"/>
    </source>
</evidence>
<keyword evidence="18" id="KW-1053">Target membrane</keyword>
<dbReference type="GO" id="GO:0006887">
    <property type="term" value="P:exocytosis"/>
    <property type="evidence" value="ECO:0007669"/>
    <property type="project" value="UniProtKB-KW"/>
</dbReference>
<keyword evidence="21" id="KW-0175">Coiled coil</keyword>
<dbReference type="EMBL" id="GFAC01005421">
    <property type="protein sequence ID" value="JAT93767.1"/>
    <property type="molecule type" value="mRNA"/>
</dbReference>
<keyword evidence="15" id="KW-0914">Notch signaling pathway</keyword>
<evidence type="ECO:0000256" key="3">
    <source>
        <dbReference type="ARBA" id="ARBA00004496"/>
    </source>
</evidence>
<dbReference type="SMART" id="SM00291">
    <property type="entry name" value="ZnF_ZZ"/>
    <property type="match status" value="1"/>
</dbReference>
<dbReference type="PROSITE" id="PS50135">
    <property type="entry name" value="ZF_ZZ_2"/>
    <property type="match status" value="1"/>
</dbReference>
<dbReference type="CDD" id="cd16520">
    <property type="entry name" value="RING-HC_MIBs-like"/>
    <property type="match status" value="1"/>
</dbReference>
<dbReference type="InterPro" id="IPR002110">
    <property type="entry name" value="Ankyrin_rpt"/>
</dbReference>
<evidence type="ECO:0000256" key="1">
    <source>
        <dbReference type="ARBA" id="ARBA00000900"/>
    </source>
</evidence>
<evidence type="ECO:0000256" key="10">
    <source>
        <dbReference type="ARBA" id="ARBA00022723"/>
    </source>
</evidence>
<dbReference type="InterPro" id="IPR040847">
    <property type="entry name" value="SH3_15"/>
</dbReference>
<evidence type="ECO:0000256" key="8">
    <source>
        <dbReference type="ARBA" id="ARBA00022537"/>
    </source>
</evidence>
<dbReference type="GO" id="GO:0044231">
    <property type="term" value="C:host cell presynaptic membrane"/>
    <property type="evidence" value="ECO:0007669"/>
    <property type="project" value="UniProtKB-KW"/>
</dbReference>
<keyword evidence="9" id="KW-0808">Transferase</keyword>
<dbReference type="Pfam" id="PF06701">
    <property type="entry name" value="MIB_HERC2"/>
    <property type="match status" value="2"/>
</dbReference>
<dbReference type="InterPro" id="IPR000433">
    <property type="entry name" value="Znf_ZZ"/>
</dbReference>
<dbReference type="SUPFAM" id="SSF48403">
    <property type="entry name" value="Ankyrin repeat"/>
    <property type="match status" value="1"/>
</dbReference>
<dbReference type="PANTHER" id="PTHR24202">
    <property type="entry name" value="E3 UBIQUITIN-PROTEIN LIGASE MIB2"/>
    <property type="match status" value="1"/>
</dbReference>
<dbReference type="PANTHER" id="PTHR24202:SF4">
    <property type="entry name" value="E3 UBIQUITIN-PROTEIN LIGASE MIB2-RELATED"/>
    <property type="match status" value="1"/>
</dbReference>
<evidence type="ECO:0000256" key="15">
    <source>
        <dbReference type="ARBA" id="ARBA00022976"/>
    </source>
</evidence>
<accession>A0A1E1X3D9</accession>
<dbReference type="GO" id="GO:0061630">
    <property type="term" value="F:ubiquitin protein ligase activity"/>
    <property type="evidence" value="ECO:0007669"/>
    <property type="project" value="UniProtKB-EC"/>
</dbReference>
<evidence type="ECO:0000256" key="18">
    <source>
        <dbReference type="ARBA" id="ARBA00023298"/>
    </source>
</evidence>
<keyword evidence="16" id="KW-0800">Toxin</keyword>
<dbReference type="EC" id="2.3.2.27" evidence="5"/>
<dbReference type="GO" id="GO:0008270">
    <property type="term" value="F:zinc ion binding"/>
    <property type="evidence" value="ECO:0007669"/>
    <property type="project" value="UniProtKB-KW"/>
</dbReference>
<dbReference type="AlphaFoldDB" id="A0A1E1X3D9"/>
<organism evidence="25">
    <name type="scientific">Amblyomma aureolatum</name>
    <dbReference type="NCBI Taxonomy" id="187763"/>
    <lineage>
        <taxon>Eukaryota</taxon>
        <taxon>Metazoa</taxon>
        <taxon>Ecdysozoa</taxon>
        <taxon>Arthropoda</taxon>
        <taxon>Chelicerata</taxon>
        <taxon>Arachnida</taxon>
        <taxon>Acari</taxon>
        <taxon>Parasitiformes</taxon>
        <taxon>Ixodida</taxon>
        <taxon>Ixodoidea</taxon>
        <taxon>Ixodidae</taxon>
        <taxon>Amblyomminae</taxon>
        <taxon>Amblyomma</taxon>
    </lineage>
</organism>
<feature type="domain" description="MIB/HERC2" evidence="24">
    <location>
        <begin position="142"/>
        <end position="219"/>
    </location>
</feature>
<feature type="repeat" description="ANK" evidence="19">
    <location>
        <begin position="658"/>
        <end position="680"/>
    </location>
</feature>
<comment type="pathway">
    <text evidence="4">Protein modification; protein ubiquitination.</text>
</comment>
<feature type="domain" description="ZZ-type" evidence="23">
    <location>
        <begin position="79"/>
        <end position="131"/>
    </location>
</feature>
<dbReference type="SUPFAM" id="SSF159034">
    <property type="entry name" value="Mib/herc2 domain-like"/>
    <property type="match status" value="2"/>
</dbReference>
<dbReference type="PROSITE" id="PS50088">
    <property type="entry name" value="ANK_REPEAT"/>
    <property type="match status" value="5"/>
</dbReference>
<keyword evidence="17 19" id="KW-0040">ANK repeat</keyword>
<keyword evidence="13" id="KW-0833">Ubl conjugation pathway</keyword>
<evidence type="ECO:0000256" key="11">
    <source>
        <dbReference type="ARBA" id="ARBA00022737"/>
    </source>
</evidence>
<dbReference type="PROSITE" id="PS50297">
    <property type="entry name" value="ANK_REP_REGION"/>
    <property type="match status" value="5"/>
</dbReference>
<dbReference type="SUPFAM" id="SSF57850">
    <property type="entry name" value="RING/U-box"/>
    <property type="match status" value="1"/>
</dbReference>
<dbReference type="InterPro" id="IPR001841">
    <property type="entry name" value="Znf_RING"/>
</dbReference>
<feature type="domain" description="RING-type" evidence="22">
    <location>
        <begin position="981"/>
        <end position="1014"/>
    </location>
</feature>
<dbReference type="Pfam" id="PF18346">
    <property type="entry name" value="SH3_15"/>
    <property type="match status" value="3"/>
</dbReference>
<feature type="repeat" description="ANK" evidence="19">
    <location>
        <begin position="589"/>
        <end position="621"/>
    </location>
</feature>
<dbReference type="PRINTS" id="PR01415">
    <property type="entry name" value="ANKYRIN"/>
</dbReference>
<sequence>VGQRVVRGPAWKWESQDGGDGHVGTLVIVEQPWMDEEQEGAPFCVRVLWDNGVIGNYRASQTRDCDLRLFDSGPTGLKFPSIVCDSCGKNGVVGTRWKCDVCFDYDLCHACYMGDKHNLEHAFLRFDEPGATGAKVPPRQGAAKVQVRGIFEGAKVQRGAHWKWGDQDGGTGTTGTVLSITDWGDGTVRSEARVQWPRGVNSYRLGHNADVDLKCTEPAPGGNLYKDHMPLIAPVKVRTSSESGSPEFCQGDRVAVTLDVDCFRPLQHGHGGWNSRMEEIINKLGTVQNVDKEGDVRAQFGTSLRWTINPAALTKVPVFFPGDMVTVIDDLPRMKTLQVGHGGYVESMRTCAGKSGAVLKVFRSHDVKVLLSGTGWTFNPLCLTLLARRSDGDLSSRLRAVATDSGVPQELADRLMQMLSLSVRDLDLIDSSSRGTQPSRYSPGQKVMISSDKDRVKLLQVGHGGYAPSMDKCLGKVGTVVKMDSDGDVSVKFSDGASWCFNPACVKAADSSEGSSDESDSDSDVEISQGLDRMILQLLGVESNGGSNSSGAKEKLKTTPLHAACFSGNEAVVRMMAATGADLEEEDKDGDKALHYAAYGDKPEIIELLLNSGANINATNKRKATVLHTAVNKEFVGSVRTLVTKFGERLNVNAQDSDGDTPLHDAVTKNSLEIIDLLVNIPSVDFTIKNNRGNSALHHAAMKGNNFAVERIISKNPDVVDMKDKEGFTSLHLAALSNNYGVAKTLLTQGRCNIDLKTNKDQSALWMAVYKGHCDIVELLVTAGANINAPDEDGDTPLHMSLMKRSVARVQSASPSTAPAMASIVSQLLETTQPGVDSSLAMACFLANRGADLHRKNKEGITALQMANSAPVVEQLLIWRTKKRETPTQITTATATSSGDASGTCKICCDSAADVWFEPCGHRLYCSECCRRMKCCLTCGVAITGKVSSAERQGASADAERQRAQRELEARLQELEEVHSCSICMERHRNVVFLCGHGACDNCAADLDACHMCRQTITKRIKLY</sequence>
<evidence type="ECO:0000256" key="5">
    <source>
        <dbReference type="ARBA" id="ARBA00012483"/>
    </source>
</evidence>
<evidence type="ECO:0000256" key="19">
    <source>
        <dbReference type="PROSITE-ProRule" id="PRU00023"/>
    </source>
</evidence>
<dbReference type="FunFam" id="2.30.30.40:FF:000078">
    <property type="entry name" value="Putative e3 ubiquitin-protein ligase mib2"/>
    <property type="match status" value="1"/>
</dbReference>
<protein>
    <recommendedName>
        <fullName evidence="5">RING-type E3 ubiquitin transferase</fullName>
        <ecNumber evidence="5">2.3.2.27</ecNumber>
    </recommendedName>
</protein>
<dbReference type="Pfam" id="PF13637">
    <property type="entry name" value="Ank_4"/>
    <property type="match status" value="1"/>
</dbReference>
<dbReference type="PROSITE" id="PS51416">
    <property type="entry name" value="MIB_HERC2"/>
    <property type="match status" value="2"/>
</dbReference>
<keyword evidence="16" id="KW-0638">Presynaptic neurotoxin</keyword>
<evidence type="ECO:0000256" key="2">
    <source>
        <dbReference type="ARBA" id="ARBA00004175"/>
    </source>
</evidence>
<keyword evidence="6" id="KW-0268">Exocytosis</keyword>
<dbReference type="InterPro" id="IPR036770">
    <property type="entry name" value="Ankyrin_rpt-contain_sf"/>
</dbReference>
<dbReference type="GO" id="GO:0005737">
    <property type="term" value="C:cytoplasm"/>
    <property type="evidence" value="ECO:0007669"/>
    <property type="project" value="UniProtKB-SubCell"/>
</dbReference>
<feature type="domain" description="RING-type" evidence="22">
    <location>
        <begin position="905"/>
        <end position="939"/>
    </location>
</feature>
<dbReference type="UniPathway" id="UPA00143"/>
<evidence type="ECO:0000256" key="16">
    <source>
        <dbReference type="ARBA" id="ARBA00023028"/>
    </source>
</evidence>
<keyword evidence="8" id="KW-1052">Target cell membrane</keyword>
<dbReference type="Pfam" id="PF12796">
    <property type="entry name" value="Ank_2"/>
    <property type="match status" value="2"/>
</dbReference>
<dbReference type="Gene3D" id="3.30.60.90">
    <property type="match status" value="1"/>
</dbReference>
<dbReference type="FunFam" id="3.30.60.90:FF:000004">
    <property type="entry name" value="Putative E3 ubiquitin-protein ligase MIB2"/>
    <property type="match status" value="1"/>
</dbReference>
<feature type="coiled-coil region" evidence="21">
    <location>
        <begin position="947"/>
        <end position="978"/>
    </location>
</feature>
<proteinExistence type="evidence at transcript level"/>
<dbReference type="CDD" id="cd16726">
    <property type="entry name" value="RING-HC_MIB2_rpt1"/>
    <property type="match status" value="1"/>
</dbReference>
<comment type="catalytic activity">
    <reaction evidence="1">
        <text>S-ubiquitinyl-[E2 ubiquitin-conjugating enzyme]-L-cysteine + [acceptor protein]-L-lysine = [E2 ubiquitin-conjugating enzyme]-L-cysteine + N(6)-ubiquitinyl-[acceptor protein]-L-lysine.</text>
        <dbReference type="EC" id="2.3.2.27"/>
    </reaction>
</comment>
<dbReference type="SMART" id="SM00184">
    <property type="entry name" value="RING"/>
    <property type="match status" value="2"/>
</dbReference>
<evidence type="ECO:0000313" key="25">
    <source>
        <dbReference type="EMBL" id="JAT93767.1"/>
    </source>
</evidence>
<dbReference type="PROSITE" id="PS01357">
    <property type="entry name" value="ZF_ZZ_1"/>
    <property type="match status" value="1"/>
</dbReference>
<dbReference type="Gene3D" id="3.30.40.10">
    <property type="entry name" value="Zinc/RING finger domain, C3HC4 (zinc finger)"/>
    <property type="match status" value="2"/>
</dbReference>
<dbReference type="InterPro" id="IPR037252">
    <property type="entry name" value="Mib_Herc2_sf"/>
</dbReference>
<reference evidence="25" key="1">
    <citation type="journal article" date="2017" name="Front. Cell. Infect. Microbiol.">
        <title>The Distinct Transcriptional Response of the Midgut of Amblyomma sculptum and Amblyomma aureolatum Ticks to Rickettsia rickettsii Correlates to Their Differences in Susceptibility to Infection.</title>
        <authorList>
            <person name="Martins L.A."/>
            <person name="Galletti M.F.B.M."/>
            <person name="Ribeiro J.M."/>
            <person name="Fujita A."/>
            <person name="Costa F.B."/>
            <person name="Labruna M.B."/>
            <person name="Daffre S."/>
            <person name="Fogaca A.C."/>
        </authorList>
    </citation>
    <scope>NUCLEOTIDE SEQUENCE</scope>
</reference>
<dbReference type="Gene3D" id="1.25.40.20">
    <property type="entry name" value="Ankyrin repeat-containing domain"/>
    <property type="match status" value="2"/>
</dbReference>
<evidence type="ECO:0000259" key="23">
    <source>
        <dbReference type="PROSITE" id="PS50135"/>
    </source>
</evidence>
<keyword evidence="14" id="KW-0862">Zinc</keyword>
<dbReference type="GO" id="GO:0016567">
    <property type="term" value="P:protein ubiquitination"/>
    <property type="evidence" value="ECO:0007669"/>
    <property type="project" value="UniProtKB-UniPathway"/>
</dbReference>
<keyword evidence="12 20" id="KW-0863">Zinc-finger</keyword>
<feature type="repeat" description="ANK" evidence="19">
    <location>
        <begin position="556"/>
        <end position="588"/>
    </location>
</feature>
<keyword evidence="8" id="KW-0472">Membrane</keyword>
<evidence type="ECO:0000259" key="22">
    <source>
        <dbReference type="PROSITE" id="PS50089"/>
    </source>
</evidence>
<name>A0A1E1X3D9_9ACAR</name>
<evidence type="ECO:0000256" key="21">
    <source>
        <dbReference type="SAM" id="Coils"/>
    </source>
</evidence>
<feature type="domain" description="MIB/HERC2" evidence="24">
    <location>
        <begin position="1"/>
        <end position="73"/>
    </location>
</feature>
<dbReference type="GO" id="GO:0016874">
    <property type="term" value="F:ligase activity"/>
    <property type="evidence" value="ECO:0007669"/>
    <property type="project" value="UniProtKB-KW"/>
</dbReference>
<dbReference type="InterPro" id="IPR013083">
    <property type="entry name" value="Znf_RING/FYVE/PHD"/>
</dbReference>
<feature type="repeat" description="ANK" evidence="19">
    <location>
        <begin position="760"/>
        <end position="792"/>
    </location>
</feature>
<keyword evidence="7" id="KW-0963">Cytoplasm</keyword>
<dbReference type="SMART" id="SM00248">
    <property type="entry name" value="ANK"/>
    <property type="match status" value="8"/>
</dbReference>
<evidence type="ECO:0000256" key="20">
    <source>
        <dbReference type="PROSITE-ProRule" id="PRU00228"/>
    </source>
</evidence>
<evidence type="ECO:0000256" key="14">
    <source>
        <dbReference type="ARBA" id="ARBA00022833"/>
    </source>
</evidence>
<dbReference type="InterPro" id="IPR010606">
    <property type="entry name" value="Mib_Herc2"/>
</dbReference>
<dbReference type="InterPro" id="IPR043145">
    <property type="entry name" value="Znf_ZZ_sf"/>
</dbReference>
<comment type="subcellular location">
    <subcellularLocation>
        <location evidence="3">Cytoplasm</location>
    </subcellularLocation>
    <subcellularLocation>
        <location evidence="2">Target cell membrane</location>
    </subcellularLocation>
</comment>
<evidence type="ECO:0000256" key="17">
    <source>
        <dbReference type="ARBA" id="ARBA00023043"/>
    </source>
</evidence>